<dbReference type="InterPro" id="IPR050229">
    <property type="entry name" value="GlpE_sulfurtransferase"/>
</dbReference>
<dbReference type="SUPFAM" id="SSF52821">
    <property type="entry name" value="Rhodanese/Cell cycle control phosphatase"/>
    <property type="match status" value="1"/>
</dbReference>
<dbReference type="InterPro" id="IPR001307">
    <property type="entry name" value="Thiosulphate_STrfase_CS"/>
</dbReference>
<dbReference type="PROSITE" id="PS00380">
    <property type="entry name" value="RHODANESE_1"/>
    <property type="match status" value="1"/>
</dbReference>
<organism evidence="2 3">
    <name type="scientific">Anaerohalosphaera lusitana</name>
    <dbReference type="NCBI Taxonomy" id="1936003"/>
    <lineage>
        <taxon>Bacteria</taxon>
        <taxon>Pseudomonadati</taxon>
        <taxon>Planctomycetota</taxon>
        <taxon>Phycisphaerae</taxon>
        <taxon>Sedimentisphaerales</taxon>
        <taxon>Anaerohalosphaeraceae</taxon>
        <taxon>Anaerohalosphaera</taxon>
    </lineage>
</organism>
<proteinExistence type="predicted"/>
<keyword evidence="3" id="KW-1185">Reference proteome</keyword>
<dbReference type="Pfam" id="PF00581">
    <property type="entry name" value="Rhodanese"/>
    <property type="match status" value="1"/>
</dbReference>
<dbReference type="OrthoDB" id="9800872at2"/>
<dbReference type="PROSITE" id="PS50206">
    <property type="entry name" value="RHODANESE_3"/>
    <property type="match status" value="1"/>
</dbReference>
<dbReference type="InterPro" id="IPR001763">
    <property type="entry name" value="Rhodanese-like_dom"/>
</dbReference>
<dbReference type="Gene3D" id="3.40.250.10">
    <property type="entry name" value="Rhodanese-like domain"/>
    <property type="match status" value="1"/>
</dbReference>
<dbReference type="RefSeq" id="WP_146658823.1">
    <property type="nucleotide sequence ID" value="NZ_CP019791.1"/>
</dbReference>
<dbReference type="STRING" id="1936003.STSP2_00097"/>
<dbReference type="PANTHER" id="PTHR43031:SF1">
    <property type="entry name" value="PYRIDINE NUCLEOTIDE-DISULPHIDE OXIDOREDUCTASE"/>
    <property type="match status" value="1"/>
</dbReference>
<dbReference type="SMART" id="SM00450">
    <property type="entry name" value="RHOD"/>
    <property type="match status" value="1"/>
</dbReference>
<dbReference type="InterPro" id="IPR036873">
    <property type="entry name" value="Rhodanese-like_dom_sf"/>
</dbReference>
<name>A0A1U9NG97_9BACT</name>
<keyword evidence="2" id="KW-0548">Nucleotidyltransferase</keyword>
<gene>
    <name evidence="2" type="primary">moeZ</name>
    <name evidence="2" type="ORF">STSP2_00097</name>
</gene>
<dbReference type="Proteomes" id="UP000189674">
    <property type="component" value="Chromosome"/>
</dbReference>
<feature type="domain" description="Rhodanese" evidence="1">
    <location>
        <begin position="32"/>
        <end position="118"/>
    </location>
</feature>
<protein>
    <submittedName>
        <fullName evidence="2">Putative adenylyltransferase/sulfurtransferase MoeZ</fullName>
    </submittedName>
</protein>
<evidence type="ECO:0000313" key="2">
    <source>
        <dbReference type="EMBL" id="AQT66959.1"/>
    </source>
</evidence>
<reference evidence="3" key="1">
    <citation type="submission" date="2017-02" db="EMBL/GenBank/DDBJ databases">
        <title>Comparative genomics and description of representatives of a novel lineage of planctomycetes thriving in anoxic sediments.</title>
        <authorList>
            <person name="Spring S."/>
            <person name="Bunk B."/>
            <person name="Sproer C."/>
        </authorList>
    </citation>
    <scope>NUCLEOTIDE SEQUENCE [LARGE SCALE GENOMIC DNA]</scope>
    <source>
        <strain evidence="3">ST-NAGAB-D1</strain>
    </source>
</reference>
<evidence type="ECO:0000313" key="3">
    <source>
        <dbReference type="Proteomes" id="UP000189674"/>
    </source>
</evidence>
<dbReference type="KEGG" id="alus:STSP2_00097"/>
<sequence>MMGLKTKAAQAYFHAKNEFTTGPVEVDEMIKNDEPIKIIDVRGPQDYAQGHIPGAINLRKGEGFESLSKDKKSVVYCYDEDCHLATEACEELASEGYPVIELQGGFKGWKEHNFPIES</sequence>
<evidence type="ECO:0000259" key="1">
    <source>
        <dbReference type="PROSITE" id="PS50206"/>
    </source>
</evidence>
<dbReference type="GO" id="GO:0004792">
    <property type="term" value="F:thiosulfate-cyanide sulfurtransferase activity"/>
    <property type="evidence" value="ECO:0007669"/>
    <property type="project" value="InterPro"/>
</dbReference>
<dbReference type="PANTHER" id="PTHR43031">
    <property type="entry name" value="FAD-DEPENDENT OXIDOREDUCTASE"/>
    <property type="match status" value="1"/>
</dbReference>
<dbReference type="AlphaFoldDB" id="A0A1U9NG97"/>
<dbReference type="GO" id="GO:0016779">
    <property type="term" value="F:nucleotidyltransferase activity"/>
    <property type="evidence" value="ECO:0007669"/>
    <property type="project" value="UniProtKB-KW"/>
</dbReference>
<dbReference type="EMBL" id="CP019791">
    <property type="protein sequence ID" value="AQT66959.1"/>
    <property type="molecule type" value="Genomic_DNA"/>
</dbReference>
<accession>A0A1U9NG97</accession>
<keyword evidence="2" id="KW-0808">Transferase</keyword>